<evidence type="ECO:0000313" key="4">
    <source>
        <dbReference type="EMBL" id="MEQ2425686.1"/>
    </source>
</evidence>
<evidence type="ECO:0000256" key="2">
    <source>
        <dbReference type="ARBA" id="ARBA00023002"/>
    </source>
</evidence>
<organism evidence="4 5">
    <name type="scientific">Enterocloster hominis</name>
    <name type="common">ex Hitch et al. 2024</name>
    <dbReference type="NCBI Taxonomy" id="1917870"/>
    <lineage>
        <taxon>Bacteria</taxon>
        <taxon>Bacillati</taxon>
        <taxon>Bacillota</taxon>
        <taxon>Clostridia</taxon>
        <taxon>Lachnospirales</taxon>
        <taxon>Lachnospiraceae</taxon>
        <taxon>Enterocloster</taxon>
    </lineage>
</organism>
<comment type="similarity">
    <text evidence="1">Belongs to the nitroreductase family.</text>
</comment>
<proteinExistence type="inferred from homology"/>
<dbReference type="EMBL" id="JBBMFM010000039">
    <property type="protein sequence ID" value="MEQ2425686.1"/>
    <property type="molecule type" value="Genomic_DNA"/>
</dbReference>
<protein>
    <submittedName>
        <fullName evidence="4">Nitroreductase family protein</fullName>
    </submittedName>
</protein>
<dbReference type="RefSeq" id="WP_025487254.1">
    <property type="nucleotide sequence ID" value="NZ_JAJFDX010000005.1"/>
</dbReference>
<feature type="domain" description="Nitroreductase" evidence="3">
    <location>
        <begin position="4"/>
        <end position="176"/>
    </location>
</feature>
<dbReference type="SUPFAM" id="SSF55469">
    <property type="entry name" value="FMN-dependent nitroreductase-like"/>
    <property type="match status" value="1"/>
</dbReference>
<name>A0ABV1D7F9_9FIRM</name>
<keyword evidence="5" id="KW-1185">Reference proteome</keyword>
<dbReference type="Pfam" id="PF00881">
    <property type="entry name" value="Nitroreductase"/>
    <property type="match status" value="1"/>
</dbReference>
<accession>A0ABV1D7F9</accession>
<comment type="caution">
    <text evidence="4">The sequence shown here is derived from an EMBL/GenBank/DDBJ whole genome shotgun (WGS) entry which is preliminary data.</text>
</comment>
<dbReference type="Gene3D" id="3.40.109.10">
    <property type="entry name" value="NADH Oxidase"/>
    <property type="match status" value="1"/>
</dbReference>
<evidence type="ECO:0000256" key="1">
    <source>
        <dbReference type="ARBA" id="ARBA00007118"/>
    </source>
</evidence>
<dbReference type="PANTHER" id="PTHR43673:SF10">
    <property type="entry name" value="NADH DEHYDROGENASE_NAD(P)H NITROREDUCTASE XCC3605-RELATED"/>
    <property type="match status" value="1"/>
</dbReference>
<keyword evidence="2" id="KW-0560">Oxidoreductase</keyword>
<gene>
    <name evidence="4" type="ORF">WMQ36_11920</name>
</gene>
<evidence type="ECO:0000259" key="3">
    <source>
        <dbReference type="Pfam" id="PF00881"/>
    </source>
</evidence>
<dbReference type="Proteomes" id="UP001454086">
    <property type="component" value="Unassembled WGS sequence"/>
</dbReference>
<dbReference type="PANTHER" id="PTHR43673">
    <property type="entry name" value="NAD(P)H NITROREDUCTASE YDGI-RELATED"/>
    <property type="match status" value="1"/>
</dbReference>
<sequence length="197" mass="21650">MPSILNRRSIRKYKDTPVPREAIGEILYAGSLAPSSKNRQPWKFIVVSGEAKKGMLKAMGQGLLREKEGRDALLPESRQHIGGAGYTLRIMEQAPVTLFVINPLGLDLDSPATPEQRIYEICNAQSIGAAMENMTLAATELGLGSLWICDTFFAYEELNRWLGVKGTLAAAMALGYADEAPGPRPRKSMEELAVWRS</sequence>
<dbReference type="InterPro" id="IPR000415">
    <property type="entry name" value="Nitroreductase-like"/>
</dbReference>
<dbReference type="InterPro" id="IPR029479">
    <property type="entry name" value="Nitroreductase"/>
</dbReference>
<reference evidence="4 5" key="1">
    <citation type="submission" date="2024-03" db="EMBL/GenBank/DDBJ databases">
        <title>Human intestinal bacterial collection.</title>
        <authorList>
            <person name="Pauvert C."/>
            <person name="Hitch T.C.A."/>
            <person name="Clavel T."/>
        </authorList>
    </citation>
    <scope>NUCLEOTIDE SEQUENCE [LARGE SCALE GENOMIC DNA]</scope>
    <source>
        <strain evidence="4 5">CLA-SR-H021</strain>
    </source>
</reference>
<evidence type="ECO:0000313" key="5">
    <source>
        <dbReference type="Proteomes" id="UP001454086"/>
    </source>
</evidence>